<dbReference type="EMBL" id="CP029550">
    <property type="protein sequence ID" value="AWN42982.1"/>
    <property type="molecule type" value="Genomic_DNA"/>
</dbReference>
<dbReference type="Pfam" id="PF05239">
    <property type="entry name" value="PRC"/>
    <property type="match status" value="1"/>
</dbReference>
<accession>A0A2U8WCH2</accession>
<reference evidence="3" key="1">
    <citation type="submission" date="2018-05" db="EMBL/GenBank/DDBJ databases">
        <title>Complete Genome Sequence of Methylobacterium sp. 17SD2-17.</title>
        <authorList>
            <person name="Srinivasan S."/>
        </authorList>
    </citation>
    <scope>NUCLEOTIDE SEQUENCE [LARGE SCALE GENOMIC DNA]</scope>
    <source>
        <strain evidence="3">17SD2-17</strain>
    </source>
</reference>
<evidence type="ECO:0000259" key="1">
    <source>
        <dbReference type="Pfam" id="PF05239"/>
    </source>
</evidence>
<feature type="domain" description="PRC-barrel" evidence="1">
    <location>
        <begin position="21"/>
        <end position="95"/>
    </location>
</feature>
<protein>
    <submittedName>
        <fullName evidence="2">Photosystem reaction center subunit H</fullName>
    </submittedName>
</protein>
<dbReference type="Proteomes" id="UP000245926">
    <property type="component" value="Chromosome"/>
</dbReference>
<gene>
    <name evidence="2" type="ORF">DK389_23885</name>
</gene>
<dbReference type="InterPro" id="IPR027275">
    <property type="entry name" value="PRC-brl_dom"/>
</dbReference>
<dbReference type="PANTHER" id="PTHR36505">
    <property type="entry name" value="BLR1072 PROTEIN"/>
    <property type="match status" value="1"/>
</dbReference>
<dbReference type="InterPro" id="IPR011033">
    <property type="entry name" value="PRC_barrel-like_sf"/>
</dbReference>
<dbReference type="KEGG" id="mets:DK389_23885"/>
<dbReference type="PANTHER" id="PTHR36505:SF1">
    <property type="entry name" value="BLR1072 PROTEIN"/>
    <property type="match status" value="1"/>
</dbReference>
<organism evidence="2 3">
    <name type="scientific">Methylobacterium durans</name>
    <dbReference type="NCBI Taxonomy" id="2202825"/>
    <lineage>
        <taxon>Bacteria</taxon>
        <taxon>Pseudomonadati</taxon>
        <taxon>Pseudomonadota</taxon>
        <taxon>Alphaproteobacteria</taxon>
        <taxon>Hyphomicrobiales</taxon>
        <taxon>Methylobacteriaceae</taxon>
        <taxon>Methylobacterium</taxon>
    </lineage>
</organism>
<dbReference type="SUPFAM" id="SSF50346">
    <property type="entry name" value="PRC-barrel domain"/>
    <property type="match status" value="1"/>
</dbReference>
<sequence length="147" mass="16263">MAFDDVGLDARSDAVQAANLIASDRVEGTDVRRSDGSHVGTIARLMIDKPSGQVVYAILNLAAAPDRAEQGYALPWRLLRYSTALSAYELDITDAQLHAAPRNEAGRDEGPFDRAWEEHVHSYFNTEPYWESETGRATDVPFGKDRP</sequence>
<keyword evidence="3" id="KW-1185">Reference proteome</keyword>
<dbReference type="OrthoDB" id="7274881at2"/>
<dbReference type="Gene3D" id="2.30.30.240">
    <property type="entry name" value="PRC-barrel domain"/>
    <property type="match status" value="1"/>
</dbReference>
<evidence type="ECO:0000313" key="2">
    <source>
        <dbReference type="EMBL" id="AWN42982.1"/>
    </source>
</evidence>
<evidence type="ECO:0000313" key="3">
    <source>
        <dbReference type="Proteomes" id="UP000245926"/>
    </source>
</evidence>
<proteinExistence type="predicted"/>
<dbReference type="AlphaFoldDB" id="A0A2U8WCH2"/>
<name>A0A2U8WCH2_9HYPH</name>
<dbReference type="RefSeq" id="WP_109893343.1">
    <property type="nucleotide sequence ID" value="NZ_CP029550.1"/>
</dbReference>